<gene>
    <name evidence="2" type="ORF">TRITD_5Av1G165300</name>
</gene>
<evidence type="ECO:0000259" key="1">
    <source>
        <dbReference type="PROSITE" id="PS50181"/>
    </source>
</evidence>
<dbReference type="EMBL" id="LT934119">
    <property type="protein sequence ID" value="VAI19345.1"/>
    <property type="molecule type" value="Genomic_DNA"/>
</dbReference>
<dbReference type="PROSITE" id="PS50181">
    <property type="entry name" value="FBOX"/>
    <property type="match status" value="1"/>
</dbReference>
<dbReference type="SUPFAM" id="SSF81383">
    <property type="entry name" value="F-box domain"/>
    <property type="match status" value="1"/>
</dbReference>
<dbReference type="Gramene" id="TRITD5Av1G165300.2">
    <property type="protein sequence ID" value="TRITD5Av1G165300.2"/>
    <property type="gene ID" value="TRITD5Av1G165300"/>
</dbReference>
<feature type="domain" description="F-box" evidence="1">
    <location>
        <begin position="9"/>
        <end position="45"/>
    </location>
</feature>
<dbReference type="InterPro" id="IPR055411">
    <property type="entry name" value="LRR_FXL15/At3g58940/PEG3-like"/>
</dbReference>
<sequence>MEERAKYDDDRLSALPDDVLLAVLQLLDAGTAVRAGALARRWRHLRCLLTDLTIDVADLVPRSPDPSSPCQTVHDMMTAYTAATAWFLTPNKQRSIKSLRLTFYLVDSYLRSIGDAVAKSGGSAAGPLEFTILADVDVLTVNDAERAMLARRFMSFLAACPVAFSGLTRLSLQNLCFGDSDISDLLGTCSRLELLSLSQCGSSSEDMLLRIDAPTSSFRTLEIREPFFHGVELTNVPKLERLFCDEDVVSFHGSCPAVRFGHVPCLDDVYLSTIHLRYYYENPRELFPAFSNLRAIYLNNLGTHRLVGTLFILQAAPLLNKLSIKLYQPFFIPPDRYDYNTNTEGETPKFEHRNLSFLELKGYAGLREDIKVVRYIWLVTERAACLKKIHLLEQCPLRNCYGARCACHVDEPHTTLLSEALSSRAASSPEITVELINVPC</sequence>
<dbReference type="AlphaFoldDB" id="A0A9R0TVP7"/>
<dbReference type="Pfam" id="PF24758">
    <property type="entry name" value="LRR_At5g56370"/>
    <property type="match status" value="1"/>
</dbReference>
<name>A0A9R0TVP7_TRITD</name>
<evidence type="ECO:0000313" key="2">
    <source>
        <dbReference type="EMBL" id="VAI19345.1"/>
    </source>
</evidence>
<dbReference type="SUPFAM" id="SSF52047">
    <property type="entry name" value="RNI-like"/>
    <property type="match status" value="1"/>
</dbReference>
<keyword evidence="3" id="KW-1185">Reference proteome</keyword>
<dbReference type="InterPro" id="IPR036047">
    <property type="entry name" value="F-box-like_dom_sf"/>
</dbReference>
<organism evidence="2 3">
    <name type="scientific">Triticum turgidum subsp. durum</name>
    <name type="common">Durum wheat</name>
    <name type="synonym">Triticum durum</name>
    <dbReference type="NCBI Taxonomy" id="4567"/>
    <lineage>
        <taxon>Eukaryota</taxon>
        <taxon>Viridiplantae</taxon>
        <taxon>Streptophyta</taxon>
        <taxon>Embryophyta</taxon>
        <taxon>Tracheophyta</taxon>
        <taxon>Spermatophyta</taxon>
        <taxon>Magnoliopsida</taxon>
        <taxon>Liliopsida</taxon>
        <taxon>Poales</taxon>
        <taxon>Poaceae</taxon>
        <taxon>BOP clade</taxon>
        <taxon>Pooideae</taxon>
        <taxon>Triticodae</taxon>
        <taxon>Triticeae</taxon>
        <taxon>Triticinae</taxon>
        <taxon>Triticum</taxon>
    </lineage>
</organism>
<protein>
    <recommendedName>
        <fullName evidence="1">F-box domain-containing protein</fullName>
    </recommendedName>
</protein>
<proteinExistence type="predicted"/>
<evidence type="ECO:0000313" key="3">
    <source>
        <dbReference type="Proteomes" id="UP000324705"/>
    </source>
</evidence>
<dbReference type="InterPro" id="IPR001810">
    <property type="entry name" value="F-box_dom"/>
</dbReference>
<dbReference type="InterPro" id="IPR032675">
    <property type="entry name" value="LRR_dom_sf"/>
</dbReference>
<dbReference type="InterPro" id="IPR044997">
    <property type="entry name" value="F-box_plant"/>
</dbReference>
<dbReference type="Proteomes" id="UP000324705">
    <property type="component" value="Chromosome 5A"/>
</dbReference>
<dbReference type="OMA" id="CACHVDE"/>
<reference evidence="2 3" key="1">
    <citation type="submission" date="2017-09" db="EMBL/GenBank/DDBJ databases">
        <authorList>
            <consortium name="International Durum Wheat Genome Sequencing Consortium (IDWGSC)"/>
            <person name="Milanesi L."/>
        </authorList>
    </citation>
    <scope>NUCLEOTIDE SEQUENCE [LARGE SCALE GENOMIC DNA]</scope>
    <source>
        <strain evidence="3">cv. Svevo</strain>
    </source>
</reference>
<accession>A0A9R0TVP7</accession>
<dbReference type="Gene3D" id="3.80.10.10">
    <property type="entry name" value="Ribonuclease Inhibitor"/>
    <property type="match status" value="1"/>
</dbReference>
<dbReference type="PANTHER" id="PTHR32153">
    <property type="entry name" value="OJ000223_09.16 PROTEIN"/>
    <property type="match status" value="1"/>
</dbReference>